<keyword evidence="18" id="KW-1185">Reference proteome</keyword>
<dbReference type="OrthoDB" id="9801107at2"/>
<dbReference type="GO" id="GO:0046872">
    <property type="term" value="F:metal ion binding"/>
    <property type="evidence" value="ECO:0007669"/>
    <property type="project" value="UniProtKB-KW"/>
</dbReference>
<evidence type="ECO:0000256" key="10">
    <source>
        <dbReference type="ARBA" id="ARBA00022975"/>
    </source>
</evidence>
<dbReference type="NCBIfam" id="TIGR00337">
    <property type="entry name" value="PyrG"/>
    <property type="match status" value="1"/>
</dbReference>
<name>A0A0C7P0R6_DEFTU</name>
<dbReference type="FunFam" id="3.40.50.300:FF:000009">
    <property type="entry name" value="CTP synthase"/>
    <property type="match status" value="1"/>
</dbReference>
<evidence type="ECO:0000313" key="18">
    <source>
        <dbReference type="Proteomes" id="UP000032809"/>
    </source>
</evidence>
<evidence type="ECO:0000259" key="16">
    <source>
        <dbReference type="Pfam" id="PF06418"/>
    </source>
</evidence>
<dbReference type="Gene3D" id="3.40.50.880">
    <property type="match status" value="1"/>
</dbReference>
<dbReference type="InterPro" id="IPR029062">
    <property type="entry name" value="Class_I_gatase-like"/>
</dbReference>
<dbReference type="SUPFAM" id="SSF52317">
    <property type="entry name" value="Class I glutamine amidotransferase-like"/>
    <property type="match status" value="1"/>
</dbReference>
<dbReference type="GO" id="GO:0005829">
    <property type="term" value="C:cytosol"/>
    <property type="evidence" value="ECO:0007669"/>
    <property type="project" value="TreeGrafter"/>
</dbReference>
<dbReference type="Pfam" id="PF00117">
    <property type="entry name" value="GATase"/>
    <property type="match status" value="1"/>
</dbReference>
<dbReference type="RefSeq" id="WP_045087213.1">
    <property type="nucleotide sequence ID" value="NZ_LN824141.1"/>
</dbReference>
<dbReference type="InterPro" id="IPR027417">
    <property type="entry name" value="P-loop_NTPase"/>
</dbReference>
<feature type="domain" description="CTP synthase N-terminal" evidence="16">
    <location>
        <begin position="5"/>
        <end position="265"/>
    </location>
</feature>
<dbReference type="PANTHER" id="PTHR11550:SF0">
    <property type="entry name" value="CTP SYNTHASE-RELATED"/>
    <property type="match status" value="1"/>
</dbReference>
<protein>
    <recommendedName>
        <fullName evidence="3">CTP synthase (glutamine hydrolyzing)</fullName>
        <ecNumber evidence="3">6.3.4.2</ecNumber>
    </recommendedName>
    <alternativeName>
        <fullName evidence="13">Cytidine 5'-triphosphate synthase</fullName>
    </alternativeName>
    <alternativeName>
        <fullName evidence="14">Cytidine triphosphate synthetase</fullName>
    </alternativeName>
    <alternativeName>
        <fullName evidence="12">UTP--ammonia ligase</fullName>
    </alternativeName>
</protein>
<dbReference type="AlphaFoldDB" id="A0A0C7P0R6"/>
<feature type="domain" description="Glutamine amidotransferase" evidence="15">
    <location>
        <begin position="300"/>
        <end position="523"/>
    </location>
</feature>
<evidence type="ECO:0000256" key="7">
    <source>
        <dbReference type="ARBA" id="ARBA00022840"/>
    </source>
</evidence>
<sequence length="532" mass="60378">MSAKKYIIVTGGVLSGIGKGVASAAIGRLLKEFNLEVNSLKIDPYLNVDAGNMNPNQHGETFVTEDGYEADLDLGHYERFLGIDMKRYNNMTAGQVYKYVIEKEREGKYLGATVQMVPHVTGRIKERIEEIDSEILLVEVGGTVGDIEGEIFLEAVRELSFEKGRENFLFIHVTFVPYLHITNEFKTKPTQQSIQLLRRIGIQPDMILVRTEKEIDFSSLEKIALFGGVPLENVINLPDLNNVYEVPEELNKKNLPLLISKKLNLSLDNNSYENIKWKSPKTFKNLKIALISKYTGTDDAHKSIMESIFLSGVNRPDIINAGELEEMKEENLKIFLSKYDGIIIPAGFGKRAIEGKIKAIKYARENNVPILGISLGMQLMVIEFARNVLNLKDANSTEFDENTPYPVIDLIAKSNKTINENNNSMRLGAHKINIFTNTKLFEIYSEATVLERHRHKHIVNYEKFQEIFEKPSDNFGKLTVSAMSDYVEAIELKNHPFYIGVQYHPEFKSKVGKPHPLFPAFIKAVENHSQNY</sequence>
<evidence type="ECO:0000256" key="14">
    <source>
        <dbReference type="ARBA" id="ARBA00083191"/>
    </source>
</evidence>
<dbReference type="PROSITE" id="PS51273">
    <property type="entry name" value="GATASE_TYPE_1"/>
    <property type="match status" value="1"/>
</dbReference>
<proteinExistence type="inferred from homology"/>
<evidence type="ECO:0000256" key="5">
    <source>
        <dbReference type="ARBA" id="ARBA00022723"/>
    </source>
</evidence>
<evidence type="ECO:0000313" key="17">
    <source>
        <dbReference type="EMBL" id="CEP77619.1"/>
    </source>
</evidence>
<dbReference type="GO" id="GO:0003883">
    <property type="term" value="F:CTP synthase activity"/>
    <property type="evidence" value="ECO:0007669"/>
    <property type="project" value="UniProtKB-EC"/>
</dbReference>
<comment type="catalytic activity">
    <reaction evidence="11">
        <text>UTP + L-glutamine + ATP + H2O = CTP + L-glutamate + ADP + phosphate + 2 H(+)</text>
        <dbReference type="Rhea" id="RHEA:26426"/>
        <dbReference type="ChEBI" id="CHEBI:15377"/>
        <dbReference type="ChEBI" id="CHEBI:15378"/>
        <dbReference type="ChEBI" id="CHEBI:29985"/>
        <dbReference type="ChEBI" id="CHEBI:30616"/>
        <dbReference type="ChEBI" id="CHEBI:37563"/>
        <dbReference type="ChEBI" id="CHEBI:43474"/>
        <dbReference type="ChEBI" id="CHEBI:46398"/>
        <dbReference type="ChEBI" id="CHEBI:58359"/>
        <dbReference type="ChEBI" id="CHEBI:456216"/>
        <dbReference type="EC" id="6.3.4.2"/>
    </reaction>
</comment>
<evidence type="ECO:0000256" key="13">
    <source>
        <dbReference type="ARBA" id="ARBA00079941"/>
    </source>
</evidence>
<keyword evidence="4 17" id="KW-0436">Ligase</keyword>
<dbReference type="STRING" id="1006576.DTL3_0288"/>
<evidence type="ECO:0000256" key="11">
    <source>
        <dbReference type="ARBA" id="ARBA00047781"/>
    </source>
</evidence>
<keyword evidence="6" id="KW-0547">Nucleotide-binding</keyword>
<dbReference type="EMBL" id="LN824141">
    <property type="protein sequence ID" value="CEP77619.1"/>
    <property type="molecule type" value="Genomic_DNA"/>
</dbReference>
<dbReference type="EC" id="6.3.4.2" evidence="3"/>
<dbReference type="Proteomes" id="UP000032809">
    <property type="component" value="Chromosome I"/>
</dbReference>
<keyword evidence="7" id="KW-0067">ATP-binding</keyword>
<dbReference type="PATRIC" id="fig|1006576.9.peg.285"/>
<dbReference type="PANTHER" id="PTHR11550">
    <property type="entry name" value="CTP SYNTHASE"/>
    <property type="match status" value="1"/>
</dbReference>
<comment type="similarity">
    <text evidence="2">Belongs to the CTP synthase family.</text>
</comment>
<evidence type="ECO:0000256" key="8">
    <source>
        <dbReference type="ARBA" id="ARBA00022842"/>
    </source>
</evidence>
<dbReference type="NCBIfam" id="NF003792">
    <property type="entry name" value="PRK05380.1"/>
    <property type="match status" value="1"/>
</dbReference>
<dbReference type="KEGG" id="dtn:DTL3_0288"/>
<evidence type="ECO:0000256" key="9">
    <source>
        <dbReference type="ARBA" id="ARBA00022962"/>
    </source>
</evidence>
<evidence type="ECO:0000256" key="4">
    <source>
        <dbReference type="ARBA" id="ARBA00022598"/>
    </source>
</evidence>
<dbReference type="InterPro" id="IPR033828">
    <property type="entry name" value="GATase1_CTP_Synthase"/>
</dbReference>
<evidence type="ECO:0000256" key="2">
    <source>
        <dbReference type="ARBA" id="ARBA00007533"/>
    </source>
</evidence>
<dbReference type="GO" id="GO:0005524">
    <property type="term" value="F:ATP binding"/>
    <property type="evidence" value="ECO:0007669"/>
    <property type="project" value="UniProtKB-KW"/>
</dbReference>
<evidence type="ECO:0000256" key="12">
    <source>
        <dbReference type="ARBA" id="ARBA00075170"/>
    </source>
</evidence>
<dbReference type="HOGENOM" id="CLU_011675_5_0_0"/>
<dbReference type="InterPro" id="IPR004468">
    <property type="entry name" value="CTP_synthase"/>
</dbReference>
<dbReference type="GO" id="GO:0042802">
    <property type="term" value="F:identical protein binding"/>
    <property type="evidence" value="ECO:0007669"/>
    <property type="project" value="TreeGrafter"/>
</dbReference>
<dbReference type="InterPro" id="IPR017926">
    <property type="entry name" value="GATASE"/>
</dbReference>
<dbReference type="CDD" id="cd03113">
    <property type="entry name" value="CTPS_N"/>
    <property type="match status" value="1"/>
</dbReference>
<dbReference type="GO" id="GO:0019856">
    <property type="term" value="P:pyrimidine nucleobase biosynthetic process"/>
    <property type="evidence" value="ECO:0007669"/>
    <property type="project" value="TreeGrafter"/>
</dbReference>
<reference evidence="18" key="1">
    <citation type="submission" date="2014-11" db="EMBL/GenBank/DDBJ databases">
        <authorList>
            <person name="Wibberg D."/>
        </authorList>
    </citation>
    <scope>NUCLEOTIDE SEQUENCE [LARGE SCALE GENOMIC DNA]</scope>
    <source>
        <strain evidence="18">L3</strain>
    </source>
</reference>
<dbReference type="Gene3D" id="3.40.50.300">
    <property type="entry name" value="P-loop containing nucleotide triphosphate hydrolases"/>
    <property type="match status" value="1"/>
</dbReference>
<accession>A0A0C7P0R6</accession>
<keyword evidence="5" id="KW-0479">Metal-binding</keyword>
<evidence type="ECO:0000259" key="15">
    <source>
        <dbReference type="Pfam" id="PF00117"/>
    </source>
</evidence>
<dbReference type="GO" id="GO:0044210">
    <property type="term" value="P:'de novo' CTP biosynthetic process"/>
    <property type="evidence" value="ECO:0007669"/>
    <property type="project" value="UniProtKB-UniPathway"/>
</dbReference>
<organism evidence="17 18">
    <name type="scientific">Defluviitoga tunisiensis</name>
    <dbReference type="NCBI Taxonomy" id="1006576"/>
    <lineage>
        <taxon>Bacteria</taxon>
        <taxon>Thermotogati</taxon>
        <taxon>Thermotogota</taxon>
        <taxon>Thermotogae</taxon>
        <taxon>Petrotogales</taxon>
        <taxon>Petrotogaceae</taxon>
        <taxon>Defluviitoga</taxon>
    </lineage>
</organism>
<keyword evidence="8" id="KW-0460">Magnesium</keyword>
<dbReference type="InterPro" id="IPR017456">
    <property type="entry name" value="CTP_synthase_N"/>
</dbReference>
<dbReference type="Pfam" id="PF06418">
    <property type="entry name" value="CTP_synth_N"/>
    <property type="match status" value="1"/>
</dbReference>
<evidence type="ECO:0000256" key="1">
    <source>
        <dbReference type="ARBA" id="ARBA00005171"/>
    </source>
</evidence>
<dbReference type="SUPFAM" id="SSF52540">
    <property type="entry name" value="P-loop containing nucleoside triphosphate hydrolases"/>
    <property type="match status" value="1"/>
</dbReference>
<evidence type="ECO:0000256" key="6">
    <source>
        <dbReference type="ARBA" id="ARBA00022741"/>
    </source>
</evidence>
<comment type="pathway">
    <text evidence="1">Pyrimidine metabolism; CTP biosynthesis via de novo pathway; CTP from UDP: step 2/2.</text>
</comment>
<keyword evidence="9" id="KW-0315">Glutamine amidotransferase</keyword>
<dbReference type="UniPathway" id="UPA00159">
    <property type="reaction ID" value="UER00277"/>
</dbReference>
<dbReference type="CDD" id="cd01746">
    <property type="entry name" value="GATase1_CTP_Synthase"/>
    <property type="match status" value="1"/>
</dbReference>
<gene>
    <name evidence="17" type="primary">pyrG</name>
    <name evidence="17" type="ORF">DTL3_0288</name>
</gene>
<evidence type="ECO:0000256" key="3">
    <source>
        <dbReference type="ARBA" id="ARBA00012291"/>
    </source>
</evidence>
<keyword evidence="10" id="KW-0665">Pyrimidine biosynthesis</keyword>